<reference evidence="2 3" key="1">
    <citation type="submission" date="2014-07" db="EMBL/GenBank/DDBJ databases">
        <title>Methanogenic archaea and the global carbon cycle.</title>
        <authorList>
            <person name="Henriksen J.R."/>
            <person name="Luke J."/>
            <person name="Reinhart S."/>
            <person name="Benedict M.N."/>
            <person name="Youngblut N.D."/>
            <person name="Metcalf M.E."/>
            <person name="Whitaker R.J."/>
            <person name="Metcalf W.W."/>
        </authorList>
    </citation>
    <scope>NUCLEOTIDE SEQUENCE [LARGE SCALE GENOMIC DNA]</scope>
    <source>
        <strain evidence="2 3">SarPi</strain>
    </source>
</reference>
<dbReference type="HOGENOM" id="CLU_165492_0_0_2"/>
<dbReference type="Pfam" id="PF07883">
    <property type="entry name" value="Cupin_2"/>
    <property type="match status" value="1"/>
</dbReference>
<dbReference type="PATRIC" id="fig|1434115.4.peg.1112"/>
<evidence type="ECO:0000259" key="1">
    <source>
        <dbReference type="Pfam" id="PF07883"/>
    </source>
</evidence>
<organism evidence="2 3">
    <name type="scientific">Methanosarcina mazei SarPi</name>
    <dbReference type="NCBI Taxonomy" id="1434115"/>
    <lineage>
        <taxon>Archaea</taxon>
        <taxon>Methanobacteriati</taxon>
        <taxon>Methanobacteriota</taxon>
        <taxon>Stenosarchaea group</taxon>
        <taxon>Methanomicrobia</taxon>
        <taxon>Methanosarcinales</taxon>
        <taxon>Methanosarcinaceae</taxon>
        <taxon>Methanosarcina</taxon>
    </lineage>
</organism>
<name>A0A0E3LRZ5_METMZ</name>
<dbReference type="AlphaFoldDB" id="A0A0E3LRZ5"/>
<sequence>MNVIEMKSSPEKPNPHNVSVRMLYDRENAQAVHIELKPGEALKKHITPVDVFFYILEGKGVVEIGDEQEEVSRDMLIESPAKIPHRLLNPGDGIFRVLVVKAPRQTESTRLL</sequence>
<gene>
    <name evidence="2" type="ORF">MSMAP_0896</name>
</gene>
<dbReference type="CDD" id="cd06984">
    <property type="entry name" value="cupin_Moth_1897"/>
    <property type="match status" value="1"/>
</dbReference>
<dbReference type="Gene3D" id="2.60.120.10">
    <property type="entry name" value="Jelly Rolls"/>
    <property type="match status" value="1"/>
</dbReference>
<dbReference type="RefSeq" id="WP_011032317.1">
    <property type="nucleotide sequence ID" value="NZ_CP009511.1"/>
</dbReference>
<dbReference type="InterPro" id="IPR014710">
    <property type="entry name" value="RmlC-like_jellyroll"/>
</dbReference>
<proteinExistence type="predicted"/>
<dbReference type="PANTHER" id="PTHR40112">
    <property type="entry name" value="H2HPP ISOMERASE"/>
    <property type="match status" value="1"/>
</dbReference>
<dbReference type="InterPro" id="IPR011051">
    <property type="entry name" value="RmlC_Cupin_sf"/>
</dbReference>
<dbReference type="Proteomes" id="UP000033116">
    <property type="component" value="Chromosome"/>
</dbReference>
<dbReference type="GeneID" id="24864034"/>
<feature type="domain" description="Cupin type-2" evidence="1">
    <location>
        <begin position="33"/>
        <end position="100"/>
    </location>
</feature>
<dbReference type="InterPro" id="IPR052535">
    <property type="entry name" value="Bacilysin_H2HPP_isomerase"/>
</dbReference>
<dbReference type="InterPro" id="IPR013096">
    <property type="entry name" value="Cupin_2"/>
</dbReference>
<dbReference type="PANTHER" id="PTHR40112:SF1">
    <property type="entry name" value="H2HPP ISOMERASE"/>
    <property type="match status" value="1"/>
</dbReference>
<accession>A0A0E3LRZ5</accession>
<evidence type="ECO:0000313" key="3">
    <source>
        <dbReference type="Proteomes" id="UP000033116"/>
    </source>
</evidence>
<evidence type="ECO:0000313" key="2">
    <source>
        <dbReference type="EMBL" id="AKB60881.1"/>
    </source>
</evidence>
<protein>
    <recommendedName>
        <fullName evidence="1">Cupin type-2 domain-containing protein</fullName>
    </recommendedName>
</protein>
<dbReference type="EMBL" id="CP009511">
    <property type="protein sequence ID" value="AKB60881.1"/>
    <property type="molecule type" value="Genomic_DNA"/>
</dbReference>
<dbReference type="SUPFAM" id="SSF51182">
    <property type="entry name" value="RmlC-like cupins"/>
    <property type="match status" value="1"/>
</dbReference>